<keyword evidence="2" id="KW-0645">Protease</keyword>
<dbReference type="Gene3D" id="3.90.70.10">
    <property type="entry name" value="Cysteine proteinases"/>
    <property type="match status" value="1"/>
</dbReference>
<keyword evidence="13" id="KW-1185">Reference proteome</keyword>
<dbReference type="SMART" id="SM00645">
    <property type="entry name" value="Pept_C1"/>
    <property type="match status" value="1"/>
</dbReference>
<dbReference type="OMA" id="GKCDASK"/>
<dbReference type="GO" id="GO:0006508">
    <property type="term" value="P:proteolysis"/>
    <property type="evidence" value="ECO:0007669"/>
    <property type="project" value="UniProtKB-KW"/>
</dbReference>
<dbReference type="InterPro" id="IPR025660">
    <property type="entry name" value="Pept_his_AS"/>
</dbReference>
<dbReference type="Pfam" id="PF08246">
    <property type="entry name" value="Inhibitor_I29"/>
    <property type="match status" value="1"/>
</dbReference>
<organism evidence="12 13">
    <name type="scientific">Salvator merianae</name>
    <name type="common">Argentine black and white tegu</name>
    <name type="synonym">Tupinambis merianae</name>
    <dbReference type="NCBI Taxonomy" id="96440"/>
    <lineage>
        <taxon>Eukaryota</taxon>
        <taxon>Metazoa</taxon>
        <taxon>Chordata</taxon>
        <taxon>Craniata</taxon>
        <taxon>Vertebrata</taxon>
        <taxon>Euteleostomi</taxon>
        <taxon>Lepidosauria</taxon>
        <taxon>Squamata</taxon>
        <taxon>Bifurcata</taxon>
        <taxon>Unidentata</taxon>
        <taxon>Episquamata</taxon>
        <taxon>Laterata</taxon>
        <taxon>Teiioidea</taxon>
        <taxon>Teiidae</taxon>
        <taxon>Salvator</taxon>
    </lineage>
</organism>
<name>A0A8D0C4Q0_SALMN</name>
<evidence type="ECO:0000256" key="6">
    <source>
        <dbReference type="ARBA" id="ARBA00023145"/>
    </source>
</evidence>
<dbReference type="SUPFAM" id="SSF54001">
    <property type="entry name" value="Cysteine proteinases"/>
    <property type="match status" value="1"/>
</dbReference>
<feature type="domain" description="Peptidase C1A papain C-terminal" evidence="10">
    <location>
        <begin position="120"/>
        <end position="339"/>
    </location>
</feature>
<evidence type="ECO:0000256" key="7">
    <source>
        <dbReference type="ARBA" id="ARBA00023157"/>
    </source>
</evidence>
<reference evidence="12" key="2">
    <citation type="submission" date="2025-09" db="UniProtKB">
        <authorList>
            <consortium name="Ensembl"/>
        </authorList>
    </citation>
    <scope>IDENTIFICATION</scope>
</reference>
<protein>
    <recommendedName>
        <fullName evidence="14">Cathepsin L1-like</fullName>
    </recommendedName>
</protein>
<keyword evidence="7" id="KW-1015">Disulfide bond</keyword>
<evidence type="ECO:0000256" key="3">
    <source>
        <dbReference type="ARBA" id="ARBA00022729"/>
    </source>
</evidence>
<evidence type="ECO:0000256" key="5">
    <source>
        <dbReference type="ARBA" id="ARBA00022807"/>
    </source>
</evidence>
<dbReference type="InterPro" id="IPR025661">
    <property type="entry name" value="Pept_asp_AS"/>
</dbReference>
<evidence type="ECO:0000256" key="9">
    <source>
        <dbReference type="SAM" id="SignalP"/>
    </source>
</evidence>
<dbReference type="GO" id="GO:0008234">
    <property type="term" value="F:cysteine-type peptidase activity"/>
    <property type="evidence" value="ECO:0007669"/>
    <property type="project" value="UniProtKB-KW"/>
</dbReference>
<dbReference type="PROSITE" id="PS00639">
    <property type="entry name" value="THIOL_PROTEASE_HIS"/>
    <property type="match status" value="1"/>
</dbReference>
<dbReference type="FunFam" id="3.90.70.10:FF:000006">
    <property type="entry name" value="Cathepsin S"/>
    <property type="match status" value="1"/>
</dbReference>
<dbReference type="InterPro" id="IPR013201">
    <property type="entry name" value="Prot_inhib_I29"/>
</dbReference>
<dbReference type="PANTHER" id="PTHR12411">
    <property type="entry name" value="CYSTEINE PROTEASE FAMILY C1-RELATED"/>
    <property type="match status" value="1"/>
</dbReference>
<dbReference type="GO" id="GO:0005615">
    <property type="term" value="C:extracellular space"/>
    <property type="evidence" value="ECO:0007669"/>
    <property type="project" value="UniProtKB-ARBA"/>
</dbReference>
<keyword evidence="5" id="KW-0788">Thiol protease</keyword>
<feature type="domain" description="Cathepsin propeptide inhibitor" evidence="11">
    <location>
        <begin position="31"/>
        <end position="90"/>
    </location>
</feature>
<evidence type="ECO:0000256" key="8">
    <source>
        <dbReference type="ARBA" id="ARBA00023180"/>
    </source>
</evidence>
<dbReference type="CDD" id="cd02248">
    <property type="entry name" value="Peptidase_C1A"/>
    <property type="match status" value="1"/>
</dbReference>
<dbReference type="InterPro" id="IPR000169">
    <property type="entry name" value="Pept_cys_AS"/>
</dbReference>
<evidence type="ECO:0000313" key="12">
    <source>
        <dbReference type="Ensembl" id="ENSSMRP00000017721.1"/>
    </source>
</evidence>
<dbReference type="SMART" id="SM00848">
    <property type="entry name" value="Inhibitor_I29"/>
    <property type="match status" value="1"/>
</dbReference>
<dbReference type="PRINTS" id="PR00705">
    <property type="entry name" value="PAPAIN"/>
</dbReference>
<dbReference type="PROSITE" id="PS00640">
    <property type="entry name" value="THIOL_PROTEASE_ASN"/>
    <property type="match status" value="1"/>
</dbReference>
<feature type="signal peptide" evidence="9">
    <location>
        <begin position="1"/>
        <end position="21"/>
    </location>
</feature>
<evidence type="ECO:0008006" key="14">
    <source>
        <dbReference type="Google" id="ProtNLM"/>
    </source>
</evidence>
<dbReference type="InterPro" id="IPR013128">
    <property type="entry name" value="Peptidase_C1A"/>
</dbReference>
<dbReference type="PROSITE" id="PS00139">
    <property type="entry name" value="THIOL_PROTEASE_CYS"/>
    <property type="match status" value="1"/>
</dbReference>
<evidence type="ECO:0000259" key="11">
    <source>
        <dbReference type="SMART" id="SM00848"/>
    </source>
</evidence>
<accession>A0A8D0C4Q0</accession>
<evidence type="ECO:0000313" key="13">
    <source>
        <dbReference type="Proteomes" id="UP000694421"/>
    </source>
</evidence>
<keyword evidence="3 9" id="KW-0732">Signal</keyword>
<dbReference type="Ensembl" id="ENSSMRT00000020750.1">
    <property type="protein sequence ID" value="ENSSMRP00000017721.1"/>
    <property type="gene ID" value="ENSSMRG00000013824.1"/>
</dbReference>
<evidence type="ECO:0000256" key="2">
    <source>
        <dbReference type="ARBA" id="ARBA00022670"/>
    </source>
</evidence>
<dbReference type="Pfam" id="PF00112">
    <property type="entry name" value="Peptidase_C1"/>
    <property type="match status" value="1"/>
</dbReference>
<dbReference type="GeneTree" id="ENSGT00940000167025"/>
<dbReference type="InterPro" id="IPR000668">
    <property type="entry name" value="Peptidase_C1A_C"/>
</dbReference>
<keyword evidence="4" id="KW-0378">Hydrolase</keyword>
<feature type="chain" id="PRO_5034897614" description="Cathepsin L1-like" evidence="9">
    <location>
        <begin position="22"/>
        <end position="340"/>
    </location>
</feature>
<keyword evidence="8" id="KW-0325">Glycoprotein</keyword>
<comment type="similarity">
    <text evidence="1">Belongs to the peptidase C1 family.</text>
</comment>
<evidence type="ECO:0000256" key="4">
    <source>
        <dbReference type="ARBA" id="ARBA00022801"/>
    </source>
</evidence>
<keyword evidence="6" id="KW-0865">Zymogen</keyword>
<dbReference type="Proteomes" id="UP000694421">
    <property type="component" value="Unplaced"/>
</dbReference>
<dbReference type="AlphaFoldDB" id="A0A8D0C4Q0"/>
<evidence type="ECO:0000259" key="10">
    <source>
        <dbReference type="SMART" id="SM00645"/>
    </source>
</evidence>
<dbReference type="InterPro" id="IPR039417">
    <property type="entry name" value="Peptidase_C1A_papain-like"/>
</dbReference>
<dbReference type="FunFam" id="1.10.287.2250:FF:000003">
    <property type="entry name" value="Cathepsin L"/>
    <property type="match status" value="1"/>
</dbReference>
<dbReference type="InterPro" id="IPR038765">
    <property type="entry name" value="Papain-like_cys_pep_sf"/>
</dbReference>
<reference evidence="12" key="1">
    <citation type="submission" date="2025-08" db="UniProtKB">
        <authorList>
            <consortium name="Ensembl"/>
        </authorList>
    </citation>
    <scope>IDENTIFICATION</scope>
</reference>
<evidence type="ECO:0000256" key="1">
    <source>
        <dbReference type="ARBA" id="ARBA00008455"/>
    </source>
</evidence>
<proteinExistence type="inferred from homology"/>
<sequence length="340" mass="37933">MLAIFVTAVLISPALLGPSSAMPDRSLEGAWKEWKGTHAKEYLEEEETFRRAVWEKNLQKIRRHNWEAAQGKHSFQLGMNHFGDLTDEEFNQMLNGFQPELVTEQPKGVALFRESAAVEPPKEIDWRAKGYVTPVKYQGHCGSCWAFSATGALEGLLFNKTGKLVPLSEQNLIDCSWRLGNHGCHGGYISQAFEYVRENGGIDSEHSYPYLAREGSGCHYNPQNRAMNCTSIVRVQEGSEAALEQAVATVGPVSLAVDAKSFLFHFYKSGIFASSWCTQFVNHAMLAVGYGTSQEGGTNTDYWILKNSWSEKWGEDGYMRLVKGRDNHCGVANQATYPTI</sequence>